<evidence type="ECO:0000313" key="1">
    <source>
        <dbReference type="EMBL" id="KAI3778949.1"/>
    </source>
</evidence>
<sequence>MQIPRLSSNHLPRFQLWIPDLTGTQVLVLVTQNNNPLLVTALLHNPGNQIWSSQSQYTNLDKPETPAINPSDIPVPKRSRLPSSTPNDPVLDDSERELQAKAKRLARFKDELSQPESTDKIQKVQQVEIFSIT</sequence>
<accession>A0ACB9G600</accession>
<proteinExistence type="predicted"/>
<protein>
    <submittedName>
        <fullName evidence="1">Uncharacterized protein</fullName>
    </submittedName>
</protein>
<dbReference type="EMBL" id="CM042010">
    <property type="protein sequence ID" value="KAI3778949.1"/>
    <property type="molecule type" value="Genomic_DNA"/>
</dbReference>
<reference evidence="1 2" key="2">
    <citation type="journal article" date="2022" name="Mol. Ecol. Resour.">
        <title>The genomes of chicory, endive, great burdock and yacon provide insights into Asteraceae paleo-polyploidization history and plant inulin production.</title>
        <authorList>
            <person name="Fan W."/>
            <person name="Wang S."/>
            <person name="Wang H."/>
            <person name="Wang A."/>
            <person name="Jiang F."/>
            <person name="Liu H."/>
            <person name="Zhao H."/>
            <person name="Xu D."/>
            <person name="Zhang Y."/>
        </authorList>
    </citation>
    <scope>NUCLEOTIDE SEQUENCE [LARGE SCALE GENOMIC DNA]</scope>
    <source>
        <strain evidence="2">cv. Punajuju</strain>
        <tissue evidence="1">Leaves</tissue>
    </source>
</reference>
<keyword evidence="2" id="KW-1185">Reference proteome</keyword>
<name>A0ACB9G600_CICIN</name>
<comment type="caution">
    <text evidence="1">The sequence shown here is derived from an EMBL/GenBank/DDBJ whole genome shotgun (WGS) entry which is preliminary data.</text>
</comment>
<reference evidence="2" key="1">
    <citation type="journal article" date="2022" name="Mol. Ecol. Resour.">
        <title>The genomes of chicory, endive, great burdock and yacon provide insights into Asteraceae palaeo-polyploidization history and plant inulin production.</title>
        <authorList>
            <person name="Fan W."/>
            <person name="Wang S."/>
            <person name="Wang H."/>
            <person name="Wang A."/>
            <person name="Jiang F."/>
            <person name="Liu H."/>
            <person name="Zhao H."/>
            <person name="Xu D."/>
            <person name="Zhang Y."/>
        </authorList>
    </citation>
    <scope>NUCLEOTIDE SEQUENCE [LARGE SCALE GENOMIC DNA]</scope>
    <source>
        <strain evidence="2">cv. Punajuju</strain>
    </source>
</reference>
<gene>
    <name evidence="1" type="ORF">L2E82_08339</name>
</gene>
<dbReference type="Proteomes" id="UP001055811">
    <property type="component" value="Linkage Group LG02"/>
</dbReference>
<organism evidence="1 2">
    <name type="scientific">Cichorium intybus</name>
    <name type="common">Chicory</name>
    <dbReference type="NCBI Taxonomy" id="13427"/>
    <lineage>
        <taxon>Eukaryota</taxon>
        <taxon>Viridiplantae</taxon>
        <taxon>Streptophyta</taxon>
        <taxon>Embryophyta</taxon>
        <taxon>Tracheophyta</taxon>
        <taxon>Spermatophyta</taxon>
        <taxon>Magnoliopsida</taxon>
        <taxon>eudicotyledons</taxon>
        <taxon>Gunneridae</taxon>
        <taxon>Pentapetalae</taxon>
        <taxon>asterids</taxon>
        <taxon>campanulids</taxon>
        <taxon>Asterales</taxon>
        <taxon>Asteraceae</taxon>
        <taxon>Cichorioideae</taxon>
        <taxon>Cichorieae</taxon>
        <taxon>Cichoriinae</taxon>
        <taxon>Cichorium</taxon>
    </lineage>
</organism>
<evidence type="ECO:0000313" key="2">
    <source>
        <dbReference type="Proteomes" id="UP001055811"/>
    </source>
</evidence>